<sequence>MNSATTTTTSRFENAPDAGQRLRLIVCLSLIAIPHALHLPIWVLGLAVPIMTWQFVGALREWPLPGRWVRFVLAAAAFGAVFAGFGRVNGQEAGVSLLVLLLALKLCEIRTHRDAMVFLSLACFLLATQFLFSQSLAMALYLVVGTWVLVAAFVDIASAGTPRSTLGESAKLLAQALPVAVLLFVLFPRIPGPIWGLPSDAGAQARTGLSESMSPGSLTNLALDGGVALRARFVDGDVPPAQRYWRGPVLWDFDGRTWSRNDADRRLAGGRVEPGSGRRQRVDITLEPTRHDWLIALDVPLAADTSSTLNAGATLSVEDDVNARMRYSTTSVVGGVLDRELDARARRRALLLPVEGNERARRLAARWHAQYREPARIVEAALQRFRQQPYRYTLSPPATREDASVDDFLFDTLAGFCEHYAGAFTFLMRAAGVPARVVTGYQGAERATVGDYWLVRNSDAHAWSEVWLAGRGWVRVDPTAAVAPGRIEAGVAASIADRSSLPYMARASGATWYRVQMLWDGINAGWNRWFLAYGPQLQQRMLDLLGLGGGWGRPLLALTAGVVALLALVSVGMAWRSRRAVDPDAVVAAWRSVCARLARIGYPRRADEGARAYADRIAAVRADLADDMQSLAAQYTRLRYAPAHASRPHERDTFIRAARAFRPGKRAPERRRPSRSAS</sequence>
<keyword evidence="1" id="KW-0378">Hydrolase</keyword>
<gene>
    <name evidence="1" type="ORF">SSPSH_002093</name>
</gene>
<dbReference type="Proteomes" id="UP000006242">
    <property type="component" value="Unassembled WGS sequence"/>
</dbReference>
<organism evidence="1 2">
    <name type="scientific">Salinisphaera shabanensis E1L3A</name>
    <dbReference type="NCBI Taxonomy" id="1033802"/>
    <lineage>
        <taxon>Bacteria</taxon>
        <taxon>Pseudomonadati</taxon>
        <taxon>Pseudomonadota</taxon>
        <taxon>Gammaproteobacteria</taxon>
        <taxon>Salinisphaerales</taxon>
        <taxon>Salinisphaeraceae</taxon>
        <taxon>Salinisphaera</taxon>
    </lineage>
</organism>
<evidence type="ECO:0000313" key="1">
    <source>
        <dbReference type="EMBL" id="ERJ19011.1"/>
    </source>
</evidence>
<evidence type="ECO:0000313" key="2">
    <source>
        <dbReference type="Proteomes" id="UP000006242"/>
    </source>
</evidence>
<reference evidence="1 2" key="1">
    <citation type="journal article" date="2011" name="J. Bacteriol.">
        <title>Genome sequence of Salinisphaera shabanensis, a gammaproteobacterium from the harsh, variable environment of the brine-seawater interface of the Shaban Deep in the Red Sea.</title>
        <authorList>
            <person name="Antunes A."/>
            <person name="Alam I."/>
            <person name="Bajic V.B."/>
            <person name="Stingl U."/>
        </authorList>
    </citation>
    <scope>NUCLEOTIDE SEQUENCE [LARGE SCALE GENOMIC DNA]</scope>
    <source>
        <strain evidence="1 2">E1L3A</strain>
    </source>
</reference>
<name>A0ACB4V5V8_9GAMM</name>
<reference evidence="1 2" key="2">
    <citation type="journal article" date="2013" name="PLoS ONE">
        <title>INDIGO - INtegrated Data Warehouse of MIcrobial GenOmes with Examples from the Red Sea Extremophiles.</title>
        <authorList>
            <person name="Alam I."/>
            <person name="Antunes A."/>
            <person name="Kamau A.A."/>
            <person name="Ba Alawi W."/>
            <person name="Kalkatawi M."/>
            <person name="Stingl U."/>
            <person name="Bajic V.B."/>
        </authorList>
    </citation>
    <scope>NUCLEOTIDE SEQUENCE [LARGE SCALE GENOMIC DNA]</scope>
    <source>
        <strain evidence="1 2">E1L3A</strain>
    </source>
</reference>
<keyword evidence="2" id="KW-1185">Reference proteome</keyword>
<dbReference type="EC" id="3.6.3.14" evidence="1"/>
<accession>A0ACB4V5V8</accession>
<protein>
    <submittedName>
        <fullName evidence="1">V-type H+-transporting ATPase subunit D protein</fullName>
        <ecNumber evidence="1">3.6.3.14</ecNumber>
    </submittedName>
</protein>
<dbReference type="EMBL" id="AFNV02000013">
    <property type="protein sequence ID" value="ERJ19011.1"/>
    <property type="molecule type" value="Genomic_DNA"/>
</dbReference>
<comment type="caution">
    <text evidence="1">The sequence shown here is derived from an EMBL/GenBank/DDBJ whole genome shotgun (WGS) entry which is preliminary data.</text>
</comment>
<proteinExistence type="predicted"/>